<dbReference type="InterPro" id="IPR013099">
    <property type="entry name" value="K_chnl_dom"/>
</dbReference>
<keyword evidence="6 16" id="KW-1133">Transmembrane helix</keyword>
<sequence length="627" mass="69046">MRCTTLWALLLGVMLYLVMGALVFRTLEGPKESSAYKDLLKTKQDFLDNNSCVTELDFHKLLKGVVSAVDAGLDVSSLHTNFTSRWDVASAFFFCGTIITTIGFGNLSPQTWYGQLFCVCYALVGIPMFGILLAGVGDHLGTVLRRAVGNIETLFLKRKVRPTTVRVISAVLSILIGCLIFLAVPTVVFQKVEHWSFLESLYFVVITLTTVGFGDFVPGGGREDGMLFKPLVWLWIVFGLAYFASILTMIGNWLKVLSKRTRAEMEELRAHATDWTQNIQNMSMDFRIPNPLEFNDPFLLQRRRWKRSERRRIRRGAQCTLGYWGRGGSENGHLPNRWAGLSNSMSQLEAHSSLEKAVVVMSRPQVSTAGGGTVAKAAPRLKADPAVALKVEGRSFPHLLGRSFSLPVAHSTSELDSPSAAMQGGSFSGSEPFDSRSEGSSVSLSFPPLPQFQQCHAEGSMEEGGVKDMDTARHDDKLIPANNHECVTNNNLQYTPAPGFLPRSSPVPPALSLPPVLLPSPPLNIAASASCQLLDFFGENLAYIDESSDTLSDRTQPAANEERRRRPRKPKRRSMRRQLSGQRWSPLQVKRPNNDMQPPSNPPTPPPDSSLSDLAGSETLTDLAPAL</sequence>
<evidence type="ECO:0000256" key="7">
    <source>
        <dbReference type="ARBA" id="ARBA00023065"/>
    </source>
</evidence>
<evidence type="ECO:0000313" key="18">
    <source>
        <dbReference type="EMBL" id="KAK2849007.1"/>
    </source>
</evidence>
<name>A0AA88N0A3_CHASR</name>
<feature type="transmembrane region" description="Helical" evidence="16">
    <location>
        <begin position="167"/>
        <end position="189"/>
    </location>
</feature>
<comment type="caution">
    <text evidence="18">The sequence shown here is derived from an EMBL/GenBank/DDBJ whole genome shotgun (WGS) entry which is preliminary data.</text>
</comment>
<keyword evidence="9" id="KW-1015">Disulfide bond</keyword>
<dbReference type="GO" id="GO:0022841">
    <property type="term" value="F:potassium ion leak channel activity"/>
    <property type="evidence" value="ECO:0007669"/>
    <property type="project" value="TreeGrafter"/>
</dbReference>
<feature type="region of interest" description="Disordered" evidence="15">
    <location>
        <begin position="414"/>
        <end position="444"/>
    </location>
</feature>
<gene>
    <name evidence="18" type="ORF">Q5P01_008841</name>
</gene>
<evidence type="ECO:0000256" key="16">
    <source>
        <dbReference type="SAM" id="Phobius"/>
    </source>
</evidence>
<dbReference type="GO" id="GO:0015271">
    <property type="term" value="F:outward rectifier potassium channel activity"/>
    <property type="evidence" value="ECO:0007669"/>
    <property type="project" value="TreeGrafter"/>
</dbReference>
<proteinExistence type="inferred from homology"/>
<feature type="transmembrane region" description="Helical" evidence="16">
    <location>
        <begin position="201"/>
        <end position="219"/>
    </location>
</feature>
<protein>
    <recommendedName>
        <fullName evidence="17">Potassium channel domain-containing protein</fullName>
    </recommendedName>
</protein>
<comment type="catalytic activity">
    <reaction evidence="12">
        <text>Rb(+)(in) = Rb(+)(out)</text>
        <dbReference type="Rhea" id="RHEA:78547"/>
        <dbReference type="ChEBI" id="CHEBI:49847"/>
    </reaction>
</comment>
<feature type="transmembrane region" description="Helical" evidence="16">
    <location>
        <begin position="113"/>
        <end position="136"/>
    </location>
</feature>
<dbReference type="InterPro" id="IPR003280">
    <property type="entry name" value="2pore_dom_K_chnl"/>
</dbReference>
<feature type="transmembrane region" description="Helical" evidence="16">
    <location>
        <begin position="6"/>
        <end position="27"/>
    </location>
</feature>
<dbReference type="PRINTS" id="PR01499">
    <property type="entry name" value="TREKCHANNEL"/>
</dbReference>
<evidence type="ECO:0000256" key="11">
    <source>
        <dbReference type="ARBA" id="ARBA00034430"/>
    </source>
</evidence>
<feature type="compositionally biased region" description="Basic residues" evidence="15">
    <location>
        <begin position="565"/>
        <end position="576"/>
    </location>
</feature>
<feature type="domain" description="Potassium channel" evidence="17">
    <location>
        <begin position="177"/>
        <end position="254"/>
    </location>
</feature>
<evidence type="ECO:0000256" key="2">
    <source>
        <dbReference type="ARBA" id="ARBA00022448"/>
    </source>
</evidence>
<evidence type="ECO:0000256" key="5">
    <source>
        <dbReference type="ARBA" id="ARBA00022958"/>
    </source>
</evidence>
<dbReference type="GO" id="GO:0030322">
    <property type="term" value="P:stabilization of membrane potential"/>
    <property type="evidence" value="ECO:0007669"/>
    <property type="project" value="TreeGrafter"/>
</dbReference>
<comment type="catalytic activity">
    <reaction evidence="11">
        <text>K(+)(in) = K(+)(out)</text>
        <dbReference type="Rhea" id="RHEA:29463"/>
        <dbReference type="ChEBI" id="CHEBI:29103"/>
    </reaction>
</comment>
<dbReference type="AlphaFoldDB" id="A0AA88N0A3"/>
<organism evidence="18 19">
    <name type="scientific">Channa striata</name>
    <name type="common">Snakehead murrel</name>
    <name type="synonym">Ophicephalus striatus</name>
    <dbReference type="NCBI Taxonomy" id="64152"/>
    <lineage>
        <taxon>Eukaryota</taxon>
        <taxon>Metazoa</taxon>
        <taxon>Chordata</taxon>
        <taxon>Craniata</taxon>
        <taxon>Vertebrata</taxon>
        <taxon>Euteleostomi</taxon>
        <taxon>Actinopterygii</taxon>
        <taxon>Neopterygii</taxon>
        <taxon>Teleostei</taxon>
        <taxon>Neoteleostei</taxon>
        <taxon>Acanthomorphata</taxon>
        <taxon>Anabantaria</taxon>
        <taxon>Anabantiformes</taxon>
        <taxon>Channoidei</taxon>
        <taxon>Channidae</taxon>
        <taxon>Channa</taxon>
    </lineage>
</organism>
<reference evidence="18" key="1">
    <citation type="submission" date="2023-07" db="EMBL/GenBank/DDBJ databases">
        <title>Chromosome-level Genome Assembly of Striped Snakehead (Channa striata).</title>
        <authorList>
            <person name="Liu H."/>
        </authorList>
    </citation>
    <scope>NUCLEOTIDE SEQUENCE</scope>
    <source>
        <strain evidence="18">Gz</strain>
        <tissue evidence="18">Muscle</tissue>
    </source>
</reference>
<evidence type="ECO:0000256" key="4">
    <source>
        <dbReference type="ARBA" id="ARBA00022692"/>
    </source>
</evidence>
<evidence type="ECO:0000256" key="6">
    <source>
        <dbReference type="ARBA" id="ARBA00022989"/>
    </source>
</evidence>
<evidence type="ECO:0000256" key="9">
    <source>
        <dbReference type="ARBA" id="ARBA00023157"/>
    </source>
</evidence>
<evidence type="ECO:0000256" key="13">
    <source>
        <dbReference type="ARBA" id="ARBA00044691"/>
    </source>
</evidence>
<dbReference type="Proteomes" id="UP001187415">
    <property type="component" value="Unassembled WGS sequence"/>
</dbReference>
<feature type="compositionally biased region" description="Pro residues" evidence="15">
    <location>
        <begin position="599"/>
        <end position="608"/>
    </location>
</feature>
<evidence type="ECO:0000256" key="8">
    <source>
        <dbReference type="ARBA" id="ARBA00023136"/>
    </source>
</evidence>
<dbReference type="Gene3D" id="1.10.287.70">
    <property type="match status" value="1"/>
</dbReference>
<dbReference type="InterPro" id="IPR003976">
    <property type="entry name" value="2pore_dom_K_chnl_TREK"/>
</dbReference>
<comment type="subcellular location">
    <subcellularLocation>
        <location evidence="1">Cell membrane</location>
        <topology evidence="1">Multi-pass membrane protein</topology>
    </subcellularLocation>
</comment>
<dbReference type="PRINTS" id="PR01333">
    <property type="entry name" value="2POREKCHANEL"/>
</dbReference>
<keyword evidence="10 14" id="KW-0407">Ion channel</keyword>
<evidence type="ECO:0000313" key="19">
    <source>
        <dbReference type="Proteomes" id="UP001187415"/>
    </source>
</evidence>
<dbReference type="Pfam" id="PF07885">
    <property type="entry name" value="Ion_trans_2"/>
    <property type="match status" value="2"/>
</dbReference>
<evidence type="ECO:0000256" key="15">
    <source>
        <dbReference type="SAM" id="MobiDB-lite"/>
    </source>
</evidence>
<feature type="transmembrane region" description="Helical" evidence="16">
    <location>
        <begin position="231"/>
        <end position="254"/>
    </location>
</feature>
<keyword evidence="3" id="KW-1003">Cell membrane</keyword>
<dbReference type="GO" id="GO:0005886">
    <property type="term" value="C:plasma membrane"/>
    <property type="evidence" value="ECO:0007669"/>
    <property type="project" value="UniProtKB-SubCell"/>
</dbReference>
<evidence type="ECO:0000259" key="17">
    <source>
        <dbReference type="Pfam" id="PF07885"/>
    </source>
</evidence>
<feature type="region of interest" description="Disordered" evidence="15">
    <location>
        <begin position="548"/>
        <end position="627"/>
    </location>
</feature>
<dbReference type="PANTHER" id="PTHR11003">
    <property type="entry name" value="POTASSIUM CHANNEL, SUBFAMILY K"/>
    <property type="match status" value="1"/>
</dbReference>
<keyword evidence="8 16" id="KW-0472">Membrane</keyword>
<dbReference type="PANTHER" id="PTHR11003:SF344">
    <property type="entry name" value="POTASSIUM CHANNEL SUBFAMILY K MEMBER 2-LIKE"/>
    <property type="match status" value="1"/>
</dbReference>
<evidence type="ECO:0000256" key="14">
    <source>
        <dbReference type="RuleBase" id="RU003857"/>
    </source>
</evidence>
<keyword evidence="2 14" id="KW-0813">Transport</keyword>
<dbReference type="EMBL" id="JAUPFM010000006">
    <property type="protein sequence ID" value="KAK2849007.1"/>
    <property type="molecule type" value="Genomic_DNA"/>
</dbReference>
<evidence type="ECO:0000256" key="12">
    <source>
        <dbReference type="ARBA" id="ARBA00044657"/>
    </source>
</evidence>
<evidence type="ECO:0000256" key="10">
    <source>
        <dbReference type="ARBA" id="ARBA00023303"/>
    </source>
</evidence>
<keyword evidence="7 14" id="KW-0406">Ion transport</keyword>
<evidence type="ECO:0000256" key="1">
    <source>
        <dbReference type="ARBA" id="ARBA00004651"/>
    </source>
</evidence>
<keyword evidence="4 14" id="KW-0812">Transmembrane</keyword>
<evidence type="ECO:0000256" key="3">
    <source>
        <dbReference type="ARBA" id="ARBA00022475"/>
    </source>
</evidence>
<keyword evidence="19" id="KW-1185">Reference proteome</keyword>
<feature type="transmembrane region" description="Helical" evidence="16">
    <location>
        <begin position="88"/>
        <end position="107"/>
    </location>
</feature>
<keyword evidence="5" id="KW-0630">Potassium</keyword>
<dbReference type="SUPFAM" id="SSF81324">
    <property type="entry name" value="Voltage-gated potassium channels"/>
    <property type="match status" value="2"/>
</dbReference>
<feature type="compositionally biased region" description="Polar residues" evidence="15">
    <location>
        <begin position="549"/>
        <end position="558"/>
    </location>
</feature>
<feature type="domain" description="Potassium channel" evidence="17">
    <location>
        <begin position="80"/>
        <end position="138"/>
    </location>
</feature>
<comment type="similarity">
    <text evidence="14">Belongs to the two pore domain potassium channel (TC 1.A.1.8) family.</text>
</comment>
<comment type="catalytic activity">
    <reaction evidence="13">
        <text>Cs(+)(in) = Cs(+)(out)</text>
        <dbReference type="Rhea" id="RHEA:78555"/>
        <dbReference type="ChEBI" id="CHEBI:49547"/>
    </reaction>
</comment>
<accession>A0AA88N0A3</accession>